<evidence type="ECO:0000313" key="6">
    <source>
        <dbReference type="EMBL" id="MDA3628207.1"/>
    </source>
</evidence>
<organism evidence="6 7">
    <name type="scientific">Saccharopolyspora oryzae</name>
    <dbReference type="NCBI Taxonomy" id="2997343"/>
    <lineage>
        <taxon>Bacteria</taxon>
        <taxon>Bacillati</taxon>
        <taxon>Actinomycetota</taxon>
        <taxon>Actinomycetes</taxon>
        <taxon>Pseudonocardiales</taxon>
        <taxon>Pseudonocardiaceae</taxon>
        <taxon>Saccharopolyspora</taxon>
    </lineage>
</organism>
<dbReference type="RefSeq" id="WP_270950991.1">
    <property type="nucleotide sequence ID" value="NZ_JAQGLA010000040.1"/>
</dbReference>
<keyword evidence="7" id="KW-1185">Reference proteome</keyword>
<keyword evidence="1" id="KW-0678">Repressor</keyword>
<dbReference type="InterPro" id="IPR046335">
    <property type="entry name" value="LacI/GalR-like_sensor"/>
</dbReference>
<dbReference type="Pfam" id="PF13377">
    <property type="entry name" value="Peripla_BP_3"/>
    <property type="match status" value="1"/>
</dbReference>
<comment type="caution">
    <text evidence="6">The sequence shown here is derived from an EMBL/GenBank/DDBJ whole genome shotgun (WGS) entry which is preliminary data.</text>
</comment>
<evidence type="ECO:0000256" key="3">
    <source>
        <dbReference type="ARBA" id="ARBA00023125"/>
    </source>
</evidence>
<evidence type="ECO:0000256" key="1">
    <source>
        <dbReference type="ARBA" id="ARBA00022491"/>
    </source>
</evidence>
<keyword evidence="2" id="KW-0805">Transcription regulation</keyword>
<protein>
    <submittedName>
        <fullName evidence="6">LacI family DNA-binding transcriptional regulator</fullName>
    </submittedName>
</protein>
<keyword evidence="4" id="KW-0804">Transcription</keyword>
<dbReference type="GO" id="GO:0003677">
    <property type="term" value="F:DNA binding"/>
    <property type="evidence" value="ECO:0007669"/>
    <property type="project" value="UniProtKB-KW"/>
</dbReference>
<keyword evidence="3 6" id="KW-0238">DNA-binding</keyword>
<dbReference type="SMART" id="SM00354">
    <property type="entry name" value="HTH_LACI"/>
    <property type="match status" value="1"/>
</dbReference>
<name>A0ABT4V2L1_9PSEU</name>
<proteinExistence type="predicted"/>
<sequence length="355" mass="39062">MAKKPTLRDVSRATGLSTYTVSRALNDGDDVAPGTREVVRAAARELGYVPNRVAQELRKNTRSSIAVITASTSNYYYIEMMKGVQRVLRPTGRTAFVADIAAEGLYSAEVEDATVRQLIQSRTAGVIATLTLSPENTRLLDDWDIPVVFVDSAPPAEAVHVPCIATDNVAASTQVGTHLAEHGYRDWLFLAYPDRWSTRVDRERGLQEAAKLHGARLEVLESDNDAESAYRTLEKYLTELAEALPQAIVAGNNPMLHGVLRYLRSRGIRVPADVGLIAFDEFPWAPLLDPPLTVLNENSEEIGELAAQTLTRVIDEQLAAEREGQQPRPRYTAQDRREVPAELVIRQSCGCSAPS</sequence>
<dbReference type="InterPro" id="IPR028082">
    <property type="entry name" value="Peripla_BP_I"/>
</dbReference>
<dbReference type="Gene3D" id="1.10.260.40">
    <property type="entry name" value="lambda repressor-like DNA-binding domains"/>
    <property type="match status" value="1"/>
</dbReference>
<accession>A0ABT4V2L1</accession>
<dbReference type="PANTHER" id="PTHR30146">
    <property type="entry name" value="LACI-RELATED TRANSCRIPTIONAL REPRESSOR"/>
    <property type="match status" value="1"/>
</dbReference>
<dbReference type="Gene3D" id="3.40.50.2300">
    <property type="match status" value="2"/>
</dbReference>
<feature type="domain" description="HTH lacI-type" evidence="5">
    <location>
        <begin position="5"/>
        <end position="59"/>
    </location>
</feature>
<dbReference type="EMBL" id="JAQGLA010000040">
    <property type="protein sequence ID" value="MDA3628207.1"/>
    <property type="molecule type" value="Genomic_DNA"/>
</dbReference>
<dbReference type="CDD" id="cd01392">
    <property type="entry name" value="HTH_LacI"/>
    <property type="match status" value="1"/>
</dbReference>
<gene>
    <name evidence="6" type="ORF">OU415_22425</name>
</gene>
<evidence type="ECO:0000256" key="2">
    <source>
        <dbReference type="ARBA" id="ARBA00023015"/>
    </source>
</evidence>
<dbReference type="PROSITE" id="PS50932">
    <property type="entry name" value="HTH_LACI_2"/>
    <property type="match status" value="1"/>
</dbReference>
<reference evidence="6 7" key="1">
    <citation type="submission" date="2022-11" db="EMBL/GenBank/DDBJ databases">
        <title>Draft genome sequence of Saccharopolyspora sp. WRP15-2 isolated from rhizosphere soils of wild rice in Thailand.</title>
        <authorList>
            <person name="Duangmal K."/>
            <person name="Kammanee S."/>
            <person name="Muangham S."/>
        </authorList>
    </citation>
    <scope>NUCLEOTIDE SEQUENCE [LARGE SCALE GENOMIC DNA]</scope>
    <source>
        <strain evidence="6 7">WRP15-2</strain>
    </source>
</reference>
<evidence type="ECO:0000259" key="5">
    <source>
        <dbReference type="PROSITE" id="PS50932"/>
    </source>
</evidence>
<evidence type="ECO:0000256" key="4">
    <source>
        <dbReference type="ARBA" id="ARBA00023163"/>
    </source>
</evidence>
<dbReference type="InterPro" id="IPR000843">
    <property type="entry name" value="HTH_LacI"/>
</dbReference>
<dbReference type="SUPFAM" id="SSF47413">
    <property type="entry name" value="lambda repressor-like DNA-binding domains"/>
    <property type="match status" value="1"/>
</dbReference>
<dbReference type="PANTHER" id="PTHR30146:SF148">
    <property type="entry name" value="HTH-TYPE TRANSCRIPTIONAL REPRESSOR PURR-RELATED"/>
    <property type="match status" value="1"/>
</dbReference>
<dbReference type="InterPro" id="IPR010982">
    <property type="entry name" value="Lambda_DNA-bd_dom_sf"/>
</dbReference>
<dbReference type="Pfam" id="PF00356">
    <property type="entry name" value="LacI"/>
    <property type="match status" value="1"/>
</dbReference>
<evidence type="ECO:0000313" key="7">
    <source>
        <dbReference type="Proteomes" id="UP001210380"/>
    </source>
</evidence>
<dbReference type="CDD" id="cd06267">
    <property type="entry name" value="PBP1_LacI_sugar_binding-like"/>
    <property type="match status" value="1"/>
</dbReference>
<dbReference type="Proteomes" id="UP001210380">
    <property type="component" value="Unassembled WGS sequence"/>
</dbReference>
<dbReference type="SUPFAM" id="SSF53822">
    <property type="entry name" value="Periplasmic binding protein-like I"/>
    <property type="match status" value="1"/>
</dbReference>